<comment type="caution">
    <text evidence="2">The sequence shown here is derived from an EMBL/GenBank/DDBJ whole genome shotgun (WGS) entry which is preliminary data.</text>
</comment>
<keyword evidence="3" id="KW-1185">Reference proteome</keyword>
<organism evidence="2 3">
    <name type="scientific">Noviluteimonas lactosilytica</name>
    <dbReference type="NCBI Taxonomy" id="2888523"/>
    <lineage>
        <taxon>Bacteria</taxon>
        <taxon>Pseudomonadati</taxon>
        <taxon>Pseudomonadota</taxon>
        <taxon>Gammaproteobacteria</taxon>
        <taxon>Lysobacterales</taxon>
        <taxon>Lysobacteraceae</taxon>
        <taxon>Noviluteimonas</taxon>
    </lineage>
</organism>
<gene>
    <name evidence="2" type="ORF">LK996_15870</name>
</gene>
<evidence type="ECO:0000313" key="2">
    <source>
        <dbReference type="EMBL" id="MCC8364549.1"/>
    </source>
</evidence>
<feature type="transmembrane region" description="Helical" evidence="1">
    <location>
        <begin position="98"/>
        <end position="119"/>
    </location>
</feature>
<evidence type="ECO:0000256" key="1">
    <source>
        <dbReference type="SAM" id="Phobius"/>
    </source>
</evidence>
<protein>
    <submittedName>
        <fullName evidence="2">DUF998 domain-containing protein</fullName>
    </submittedName>
</protein>
<dbReference type="Proteomes" id="UP001165293">
    <property type="component" value="Unassembled WGS sequence"/>
</dbReference>
<feature type="transmembrane region" description="Helical" evidence="1">
    <location>
        <begin position="191"/>
        <end position="210"/>
    </location>
</feature>
<evidence type="ECO:0000313" key="3">
    <source>
        <dbReference type="Proteomes" id="UP001165293"/>
    </source>
</evidence>
<dbReference type="EMBL" id="JAJGAK010000005">
    <property type="protein sequence ID" value="MCC8364549.1"/>
    <property type="molecule type" value="Genomic_DNA"/>
</dbReference>
<proteinExistence type="predicted"/>
<feature type="transmembrane region" description="Helical" evidence="1">
    <location>
        <begin position="61"/>
        <end position="86"/>
    </location>
</feature>
<name>A0ABS8JLQ9_9GAMM</name>
<feature type="transmembrane region" description="Helical" evidence="1">
    <location>
        <begin position="21"/>
        <end position="41"/>
    </location>
</feature>
<keyword evidence="1" id="KW-1133">Transmembrane helix</keyword>
<feature type="transmembrane region" description="Helical" evidence="1">
    <location>
        <begin position="165"/>
        <end position="185"/>
    </location>
</feature>
<reference evidence="2" key="1">
    <citation type="submission" date="2021-10" db="EMBL/GenBank/DDBJ databases">
        <authorList>
            <person name="Lyu M."/>
            <person name="Wang X."/>
            <person name="Meng X."/>
            <person name="Xu K."/>
        </authorList>
    </citation>
    <scope>NUCLEOTIDE SEQUENCE</scope>
    <source>
        <strain evidence="2">A6</strain>
    </source>
</reference>
<keyword evidence="1" id="KW-0472">Membrane</keyword>
<dbReference type="RefSeq" id="WP_230528346.1">
    <property type="nucleotide sequence ID" value="NZ_JAJGAK010000005.1"/>
</dbReference>
<accession>A0ABS8JLQ9</accession>
<keyword evidence="1" id="KW-0812">Transmembrane</keyword>
<feature type="transmembrane region" description="Helical" evidence="1">
    <location>
        <begin position="139"/>
        <end position="158"/>
    </location>
</feature>
<sequence>MTEPSTSPPRLPSTRLPSTRLLSALALLGFVGALLGFGAMLDGFSHATHPVALLGARGVPRWWAFDLFGFVLPGLLAWAAIVRTSIADNARVDGGGRLLGVGWTLCALAALAFAAQGMLPIDARQGFGYGVARLHTAAWTVWWIAFAAGGVLLAIGWRGRIALRFATAFVAALVLVFSFVAMPGAPAMGQRIAFVAWLAWVACMGWGLWLPRERD</sequence>